<reference evidence="1" key="1">
    <citation type="submission" date="2024-06" db="EMBL/GenBank/DDBJ databases">
        <authorList>
            <consortium name="consrtm"/>
            <person name="Uemura M."/>
            <person name="Terahara T."/>
        </authorList>
    </citation>
    <scope>NUCLEOTIDE SEQUENCE</scope>
    <source>
        <strain evidence="1">KM77-8</strain>
    </source>
</reference>
<sequence>MSGRPGELRHRFVSLLSARGVLLEVISRLVGYSKTAVTEEVHRKQIRPVFQTGAVVMDGIFDADPQRP</sequence>
<evidence type="ECO:0008006" key="2">
    <source>
        <dbReference type="Google" id="ProtNLM"/>
    </source>
</evidence>
<accession>A0AAT9H983</accession>
<dbReference type="AlphaFoldDB" id="A0AAT9H983"/>
<evidence type="ECO:0000313" key="1">
    <source>
        <dbReference type="EMBL" id="BFO13926.1"/>
    </source>
</evidence>
<proteinExistence type="predicted"/>
<name>A0AAT9H983_9ACTN</name>
<organism evidence="1">
    <name type="scientific">Streptomyces haneummycinicus</name>
    <dbReference type="NCBI Taxonomy" id="3074435"/>
    <lineage>
        <taxon>Bacteria</taxon>
        <taxon>Bacillati</taxon>
        <taxon>Actinomycetota</taxon>
        <taxon>Actinomycetes</taxon>
        <taxon>Kitasatosporales</taxon>
        <taxon>Streptomycetaceae</taxon>
        <taxon>Streptomyces</taxon>
    </lineage>
</organism>
<gene>
    <name evidence="1" type="ORF">SHKM778_03140</name>
</gene>
<dbReference type="EMBL" id="AP035768">
    <property type="protein sequence ID" value="BFO13926.1"/>
    <property type="molecule type" value="Genomic_DNA"/>
</dbReference>
<reference evidence="1" key="2">
    <citation type="submission" date="2024-07" db="EMBL/GenBank/DDBJ databases">
        <title>Streptomyces haneummycinica sp. nov., a new antibiotic-producing actinobacterium isolated from marine sediment.</title>
        <authorList>
            <person name="Uemura M."/>
            <person name="Hamada M."/>
            <person name="Hirano S."/>
            <person name="Kobayashi K."/>
            <person name="Ohshiro T."/>
            <person name="Kobayashi T."/>
            <person name="Terahara T."/>
        </authorList>
    </citation>
    <scope>NUCLEOTIDE SEQUENCE</scope>
    <source>
        <strain evidence="1">KM77-8</strain>
    </source>
</reference>
<protein>
    <recommendedName>
        <fullName evidence="2">Integrase</fullName>
    </recommendedName>
</protein>